<dbReference type="PANTHER" id="PTHR37984">
    <property type="entry name" value="PROTEIN CBG26694"/>
    <property type="match status" value="1"/>
</dbReference>
<dbReference type="InterPro" id="IPR012337">
    <property type="entry name" value="RNaseH-like_sf"/>
</dbReference>
<organism evidence="2 3">
    <name type="scientific">Cajanus cajan</name>
    <name type="common">Pigeon pea</name>
    <name type="synonym">Cajanus indicus</name>
    <dbReference type="NCBI Taxonomy" id="3821"/>
    <lineage>
        <taxon>Eukaryota</taxon>
        <taxon>Viridiplantae</taxon>
        <taxon>Streptophyta</taxon>
        <taxon>Embryophyta</taxon>
        <taxon>Tracheophyta</taxon>
        <taxon>Spermatophyta</taxon>
        <taxon>Magnoliopsida</taxon>
        <taxon>eudicotyledons</taxon>
        <taxon>Gunneridae</taxon>
        <taxon>Pentapetalae</taxon>
        <taxon>rosids</taxon>
        <taxon>fabids</taxon>
        <taxon>Fabales</taxon>
        <taxon>Fabaceae</taxon>
        <taxon>Papilionoideae</taxon>
        <taxon>50 kb inversion clade</taxon>
        <taxon>NPAAA clade</taxon>
        <taxon>indigoferoid/millettioid clade</taxon>
        <taxon>Phaseoleae</taxon>
        <taxon>Cajanus</taxon>
    </lineage>
</organism>
<reference evidence="2 3" key="1">
    <citation type="journal article" date="2012" name="Nat. Biotechnol.">
        <title>Draft genome sequence of pigeonpea (Cajanus cajan), an orphan legume crop of resource-poor farmers.</title>
        <authorList>
            <person name="Varshney R.K."/>
            <person name="Chen W."/>
            <person name="Li Y."/>
            <person name="Bharti A.K."/>
            <person name="Saxena R.K."/>
            <person name="Schlueter J.A."/>
            <person name="Donoghue M.T."/>
            <person name="Azam S."/>
            <person name="Fan G."/>
            <person name="Whaley A.M."/>
            <person name="Farmer A.D."/>
            <person name="Sheridan J."/>
            <person name="Iwata A."/>
            <person name="Tuteja R."/>
            <person name="Penmetsa R.V."/>
            <person name="Wu W."/>
            <person name="Upadhyaya H.D."/>
            <person name="Yang S.P."/>
            <person name="Shah T."/>
            <person name="Saxena K.B."/>
            <person name="Michael T."/>
            <person name="McCombie W.R."/>
            <person name="Yang B."/>
            <person name="Zhang G."/>
            <person name="Yang H."/>
            <person name="Wang J."/>
            <person name="Spillane C."/>
            <person name="Cook D.R."/>
            <person name="May G.D."/>
            <person name="Xu X."/>
            <person name="Jackson S.A."/>
        </authorList>
    </citation>
    <scope>NUCLEOTIDE SEQUENCE [LARGE SCALE GENOMIC DNA]</scope>
    <source>
        <strain evidence="3">cv. Asha</strain>
    </source>
</reference>
<dbReference type="InterPro" id="IPR001584">
    <property type="entry name" value="Integrase_cat-core"/>
</dbReference>
<name>A0A151TJ07_CAJCA</name>
<dbReference type="Pfam" id="PF00665">
    <property type="entry name" value="rve"/>
    <property type="match status" value="1"/>
</dbReference>
<dbReference type="Proteomes" id="UP000075243">
    <property type="component" value="Chromosome 6"/>
</dbReference>
<protein>
    <submittedName>
        <fullName evidence="2">Pol polyprotein</fullName>
    </submittedName>
</protein>
<proteinExistence type="predicted"/>
<dbReference type="PROSITE" id="PS50994">
    <property type="entry name" value="INTEGRASE"/>
    <property type="match status" value="1"/>
</dbReference>
<feature type="domain" description="Integrase catalytic" evidence="1">
    <location>
        <begin position="1"/>
        <end position="86"/>
    </location>
</feature>
<dbReference type="PANTHER" id="PTHR37984:SF5">
    <property type="entry name" value="PROTEIN NYNRIN-LIKE"/>
    <property type="match status" value="1"/>
</dbReference>
<dbReference type="Gene3D" id="3.30.420.10">
    <property type="entry name" value="Ribonuclease H-like superfamily/Ribonuclease H"/>
    <property type="match status" value="1"/>
</dbReference>
<dbReference type="SUPFAM" id="SSF53098">
    <property type="entry name" value="Ribonuclease H-like"/>
    <property type="match status" value="1"/>
</dbReference>
<gene>
    <name evidence="2" type="ORF">KK1_013367</name>
</gene>
<keyword evidence="3" id="KW-1185">Reference proteome</keyword>
<accession>A0A151TJ07</accession>
<evidence type="ECO:0000259" key="1">
    <source>
        <dbReference type="PROSITE" id="PS50994"/>
    </source>
</evidence>
<dbReference type="GO" id="GO:0015074">
    <property type="term" value="P:DNA integration"/>
    <property type="evidence" value="ECO:0007669"/>
    <property type="project" value="InterPro"/>
</dbReference>
<dbReference type="InterPro" id="IPR036397">
    <property type="entry name" value="RNaseH_sf"/>
</dbReference>
<evidence type="ECO:0000313" key="2">
    <source>
        <dbReference type="EMBL" id="KYP67047.1"/>
    </source>
</evidence>
<dbReference type="EMBL" id="CM003608">
    <property type="protein sequence ID" value="KYP67047.1"/>
    <property type="molecule type" value="Genomic_DNA"/>
</dbReference>
<sequence>MDLIGQIHPPSSKNHKYILVAIDYFTKWVEAIPLKDVEQNDIINFIEDHIITRFGIPQTITTDQGTVFTGRKVAQYTESRGIRLIT</sequence>
<dbReference type="Gramene" id="C.cajan_12966.t">
    <property type="protein sequence ID" value="C.cajan_12966.t.cds1"/>
    <property type="gene ID" value="C.cajan_12966"/>
</dbReference>
<dbReference type="GO" id="GO:0003676">
    <property type="term" value="F:nucleic acid binding"/>
    <property type="evidence" value="ECO:0007669"/>
    <property type="project" value="InterPro"/>
</dbReference>
<dbReference type="AlphaFoldDB" id="A0A151TJ07"/>
<dbReference type="InterPro" id="IPR050951">
    <property type="entry name" value="Retrovirus_Pol_polyprotein"/>
</dbReference>
<evidence type="ECO:0000313" key="3">
    <source>
        <dbReference type="Proteomes" id="UP000075243"/>
    </source>
</evidence>